<organism evidence="1 2">
    <name type="scientific">Pseudoalteromonas obscura</name>
    <dbReference type="NCBI Taxonomy" id="3048491"/>
    <lineage>
        <taxon>Bacteria</taxon>
        <taxon>Pseudomonadati</taxon>
        <taxon>Pseudomonadota</taxon>
        <taxon>Gammaproteobacteria</taxon>
        <taxon>Alteromonadales</taxon>
        <taxon>Pseudoalteromonadaceae</taxon>
        <taxon>Pseudoalteromonas</taxon>
    </lineage>
</organism>
<comment type="caution">
    <text evidence="1">The sequence shown here is derived from an EMBL/GenBank/DDBJ whole genome shotgun (WGS) entry which is preliminary data.</text>
</comment>
<proteinExistence type="predicted"/>
<dbReference type="RefSeq" id="WP_023401229.1">
    <property type="nucleotide sequence ID" value="NZ_JASJUT010000014.1"/>
</dbReference>
<evidence type="ECO:0000313" key="1">
    <source>
        <dbReference type="EMBL" id="MDK2598145.1"/>
    </source>
</evidence>
<reference evidence="1 2" key="1">
    <citation type="submission" date="2023-05" db="EMBL/GenBank/DDBJ databases">
        <title>Pseudoalteromonas ardens sp. nov., Pseudoalteromonas obscura sp. nov., and Pseudoalteromonas umbrosa sp. nov., isolated from the coral Montipora capitata.</title>
        <authorList>
            <person name="Thomas E.M."/>
            <person name="Smith E.M."/>
            <person name="Papke E."/>
            <person name="Shlafstein M.D."/>
            <person name="Oline D.K."/>
            <person name="Videau P."/>
            <person name="Saw J.H."/>
            <person name="Strangman W.K."/>
            <person name="Ushijima B."/>
        </authorList>
    </citation>
    <scope>NUCLEOTIDE SEQUENCE [LARGE SCALE GENOMIC DNA]</scope>
    <source>
        <strain evidence="1 2">P94</strain>
    </source>
</reference>
<dbReference type="Pfam" id="PF11747">
    <property type="entry name" value="RebB"/>
    <property type="match status" value="1"/>
</dbReference>
<accession>A0ABT7ET53</accession>
<dbReference type="InterPro" id="IPR021070">
    <property type="entry name" value="Killing_trait_RebB"/>
</dbReference>
<keyword evidence="2" id="KW-1185">Reference proteome</keyword>
<name>A0ABT7ET53_9GAMM</name>
<dbReference type="EMBL" id="JASJUT010000014">
    <property type="protein sequence ID" value="MDK2598145.1"/>
    <property type="molecule type" value="Genomic_DNA"/>
</dbReference>
<sequence length="85" mass="8890">MPKLAVLKTTGNTMADIAALEQLNELVAQQAPGISRDMLLQATAQSLGNAAHNATLAQHQHNAIIKTNTALASEMLLSMGPKASK</sequence>
<evidence type="ECO:0000313" key="2">
    <source>
        <dbReference type="Proteomes" id="UP001231915"/>
    </source>
</evidence>
<protein>
    <submittedName>
        <fullName evidence="1">RebB family R body protein</fullName>
    </submittedName>
</protein>
<gene>
    <name evidence="1" type="ORF">QNM18_24110</name>
</gene>
<dbReference type="Proteomes" id="UP001231915">
    <property type="component" value="Unassembled WGS sequence"/>
</dbReference>